<evidence type="ECO:0000313" key="10">
    <source>
        <dbReference type="Proteomes" id="UP000281915"/>
    </source>
</evidence>
<evidence type="ECO:0000256" key="5">
    <source>
        <dbReference type="ARBA" id="ARBA00023136"/>
    </source>
</evidence>
<comment type="caution">
    <text evidence="9">The sequence shown here is derived from an EMBL/GenBank/DDBJ whole genome shotgun (WGS) entry which is preliminary data.</text>
</comment>
<dbReference type="PANTHER" id="PTHR30509">
    <property type="entry name" value="P-HYDROXYBENZOIC ACID EFFLUX PUMP SUBUNIT-RELATED"/>
    <property type="match status" value="1"/>
</dbReference>
<gene>
    <name evidence="9" type="ORF">EDM58_05695</name>
</gene>
<dbReference type="GO" id="GO:0005886">
    <property type="term" value="C:plasma membrane"/>
    <property type="evidence" value="ECO:0007669"/>
    <property type="project" value="UniProtKB-SubCell"/>
</dbReference>
<feature type="domain" description="Integral membrane bound transporter" evidence="8">
    <location>
        <begin position="352"/>
        <end position="478"/>
    </location>
</feature>
<keyword evidence="5 7" id="KW-0472">Membrane</keyword>
<dbReference type="EMBL" id="RHHT01000008">
    <property type="protein sequence ID" value="RNB82878.1"/>
    <property type="molecule type" value="Genomic_DNA"/>
</dbReference>
<reference evidence="9 10" key="1">
    <citation type="submission" date="2018-10" db="EMBL/GenBank/DDBJ databases">
        <title>Phylogenomics of Brevibacillus.</title>
        <authorList>
            <person name="Dunlap C."/>
        </authorList>
    </citation>
    <scope>NUCLEOTIDE SEQUENCE [LARGE SCALE GENOMIC DNA]</scope>
    <source>
        <strain evidence="9 10">JCM 15085</strain>
    </source>
</reference>
<evidence type="ECO:0000256" key="3">
    <source>
        <dbReference type="ARBA" id="ARBA00022692"/>
    </source>
</evidence>
<feature type="transmembrane region" description="Helical" evidence="7">
    <location>
        <begin position="462"/>
        <end position="483"/>
    </location>
</feature>
<dbReference type="Pfam" id="PF13515">
    <property type="entry name" value="FUSC_2"/>
    <property type="match status" value="1"/>
</dbReference>
<keyword evidence="2" id="KW-1003">Cell membrane</keyword>
<feature type="transmembrane region" description="Helical" evidence="7">
    <location>
        <begin position="151"/>
        <end position="169"/>
    </location>
</feature>
<name>A0A3M8D4Q7_9BACL</name>
<evidence type="ECO:0000256" key="2">
    <source>
        <dbReference type="ARBA" id="ARBA00022475"/>
    </source>
</evidence>
<proteinExistence type="inferred from homology"/>
<feature type="transmembrane region" description="Helical" evidence="7">
    <location>
        <begin position="392"/>
        <end position="408"/>
    </location>
</feature>
<dbReference type="RefSeq" id="WP_122912500.1">
    <property type="nucleotide sequence ID" value="NZ_RHHT01000008.1"/>
</dbReference>
<organism evidence="9 10">
    <name type="scientific">Brevibacillus panacihumi</name>
    <dbReference type="NCBI Taxonomy" id="497735"/>
    <lineage>
        <taxon>Bacteria</taxon>
        <taxon>Bacillati</taxon>
        <taxon>Bacillota</taxon>
        <taxon>Bacilli</taxon>
        <taxon>Bacillales</taxon>
        <taxon>Paenibacillaceae</taxon>
        <taxon>Brevibacillus</taxon>
    </lineage>
</organism>
<dbReference type="AlphaFoldDB" id="A0A3M8D4Q7"/>
<feature type="transmembrane region" description="Helical" evidence="7">
    <location>
        <begin position="52"/>
        <end position="69"/>
    </location>
</feature>
<keyword evidence="4 7" id="KW-1133">Transmembrane helix</keyword>
<evidence type="ECO:0000256" key="7">
    <source>
        <dbReference type="SAM" id="Phobius"/>
    </source>
</evidence>
<feature type="transmembrane region" description="Helical" evidence="7">
    <location>
        <begin position="338"/>
        <end position="360"/>
    </location>
</feature>
<evidence type="ECO:0000256" key="1">
    <source>
        <dbReference type="ARBA" id="ARBA00004651"/>
    </source>
</evidence>
<dbReference type="InterPro" id="IPR049453">
    <property type="entry name" value="Memb_transporter_dom"/>
</dbReference>
<accession>A0A3M8D4Q7</accession>
<feature type="transmembrane region" description="Helical" evidence="7">
    <location>
        <begin position="414"/>
        <end position="441"/>
    </location>
</feature>
<evidence type="ECO:0000256" key="4">
    <source>
        <dbReference type="ARBA" id="ARBA00022989"/>
    </source>
</evidence>
<evidence type="ECO:0000313" key="9">
    <source>
        <dbReference type="EMBL" id="RNB82878.1"/>
    </source>
</evidence>
<evidence type="ECO:0000259" key="8">
    <source>
        <dbReference type="Pfam" id="PF13515"/>
    </source>
</evidence>
<sequence>MQKKNGMFSTTVMQAFAIKKSPLPWEKAISAGVCAGLPVLVGLLLGNLPYGLIAGIGSFTYLYTFNVPYAHRAKKLFFCLLGMSFSVGLGTLLAPLPFAAAIAVGLIGMIAVFIFGAFKIPGPSAIFFVLGFLMSTGMPIDPSLAPLRAGLVFLGGALAWLLGMMGWFFNPHGPETIAVQKAYTLLAGFLDAVGTKQFHEARQKLMSALKTADDALLAGHLSWRSSDHYKRLLLLHEQANTIFLEVLEHGEESSDRLPPEIGAAVRLIATSIDPKKCRHASKARWPKPADKGIERLISLVDHAHDLVKEPISRIDRAIPLSKPSPWTTVMGAFDKNSIVFFTAVKYGVVLSVAAFIANSFHFHHSYWVPLSCAAVMSGSTIVATFHRAIQRSIGTIIGVIIATLILWVKPEGIVIVIAILLFTALTELAIVFNYGIAALFITSNSLLMAESTSPLHSFGYFATARIIDVVTGVTIGLIGTLLVGSRQASNWLPHFMAKTIRSEQHLLFALFSEREAGHHGSMERSKLQTNVTNLKIVYTTALGEIPSNKHALERLWPAMFSIEQLAYLLESSMKYPNRPMLSDEIMSQFLLVFETMAKAAEQERAPAKKHIPEIAGFSKITKELEDLQEALQAIGKVRIS</sequence>
<protein>
    <submittedName>
        <fullName evidence="9">FUSC family protein</fullName>
    </submittedName>
</protein>
<dbReference type="Proteomes" id="UP000281915">
    <property type="component" value="Unassembled WGS sequence"/>
</dbReference>
<comment type="subcellular location">
    <subcellularLocation>
        <location evidence="1">Cell membrane</location>
        <topology evidence="1">Multi-pass membrane protein</topology>
    </subcellularLocation>
</comment>
<comment type="similarity">
    <text evidence="6">Belongs to the YccS/YhfK family.</text>
</comment>
<evidence type="ECO:0000256" key="6">
    <source>
        <dbReference type="ARBA" id="ARBA00043993"/>
    </source>
</evidence>
<dbReference type="PANTHER" id="PTHR30509:SF9">
    <property type="entry name" value="MULTIDRUG RESISTANCE PROTEIN MDTO"/>
    <property type="match status" value="1"/>
</dbReference>
<keyword evidence="3 7" id="KW-0812">Transmembrane</keyword>